<evidence type="ECO:0000313" key="2">
    <source>
        <dbReference type="EMBL" id="KAK3343368.1"/>
    </source>
</evidence>
<gene>
    <name evidence="2" type="ORF">B0T25DRAFT_554184</name>
</gene>
<dbReference type="EMBL" id="JAUIQD010000007">
    <property type="protein sequence ID" value="KAK3343368.1"/>
    <property type="molecule type" value="Genomic_DNA"/>
</dbReference>
<proteinExistence type="predicted"/>
<sequence>MALTSNYITGVFFNGQWLCACNKEPIWKTSTTENSKGERFLRCSSQRDQQCGFFITAEDEPRMKIKMSADTPPTPRTPRTPRQRQASIQRYLSTPRTGRISPLASSPRRRLFMKRPDVTPTPHRFRNRDEENLTSIILGLLDGDGIILKLSTELRLRSAIQDVQVGLEARLMASNERLERVLETMDEMEGVTGQCAPNTQEVAPLSFACCWKP</sequence>
<protein>
    <recommendedName>
        <fullName evidence="4">Zinc finger GRF-type domain-containing protein</fullName>
    </recommendedName>
</protein>
<name>A0AAJ0M905_9PEZI</name>
<dbReference type="AlphaFoldDB" id="A0AAJ0M905"/>
<keyword evidence="3" id="KW-1185">Reference proteome</keyword>
<feature type="region of interest" description="Disordered" evidence="1">
    <location>
        <begin position="66"/>
        <end position="87"/>
    </location>
</feature>
<evidence type="ECO:0008006" key="4">
    <source>
        <dbReference type="Google" id="ProtNLM"/>
    </source>
</evidence>
<evidence type="ECO:0000313" key="3">
    <source>
        <dbReference type="Proteomes" id="UP001275084"/>
    </source>
</evidence>
<dbReference type="Proteomes" id="UP001275084">
    <property type="component" value="Unassembled WGS sequence"/>
</dbReference>
<reference evidence="2" key="2">
    <citation type="submission" date="2023-06" db="EMBL/GenBank/DDBJ databases">
        <authorList>
            <consortium name="Lawrence Berkeley National Laboratory"/>
            <person name="Haridas S."/>
            <person name="Hensen N."/>
            <person name="Bonometti L."/>
            <person name="Westerberg I."/>
            <person name="Brannstrom I.O."/>
            <person name="Guillou S."/>
            <person name="Cros-Aarteil S."/>
            <person name="Calhoun S."/>
            <person name="Kuo A."/>
            <person name="Mondo S."/>
            <person name="Pangilinan J."/>
            <person name="Riley R."/>
            <person name="Labutti K."/>
            <person name="Andreopoulos B."/>
            <person name="Lipzen A."/>
            <person name="Chen C."/>
            <person name="Yanf M."/>
            <person name="Daum C."/>
            <person name="Ng V."/>
            <person name="Clum A."/>
            <person name="Steindorff A."/>
            <person name="Ohm R."/>
            <person name="Martin F."/>
            <person name="Silar P."/>
            <person name="Natvig D."/>
            <person name="Lalanne C."/>
            <person name="Gautier V."/>
            <person name="Ament-Velasquez S.L."/>
            <person name="Kruys A."/>
            <person name="Hutchinson M.I."/>
            <person name="Powell A.J."/>
            <person name="Barry K."/>
            <person name="Miller A.N."/>
            <person name="Grigoriev I.V."/>
            <person name="Debuchy R."/>
            <person name="Gladieux P."/>
            <person name="Thoren M.H."/>
            <person name="Johannesson H."/>
        </authorList>
    </citation>
    <scope>NUCLEOTIDE SEQUENCE</scope>
    <source>
        <strain evidence="2">CBS 955.72</strain>
    </source>
</reference>
<comment type="caution">
    <text evidence="2">The sequence shown here is derived from an EMBL/GenBank/DDBJ whole genome shotgun (WGS) entry which is preliminary data.</text>
</comment>
<organism evidence="2 3">
    <name type="scientific">Lasiosphaeria hispida</name>
    <dbReference type="NCBI Taxonomy" id="260671"/>
    <lineage>
        <taxon>Eukaryota</taxon>
        <taxon>Fungi</taxon>
        <taxon>Dikarya</taxon>
        <taxon>Ascomycota</taxon>
        <taxon>Pezizomycotina</taxon>
        <taxon>Sordariomycetes</taxon>
        <taxon>Sordariomycetidae</taxon>
        <taxon>Sordariales</taxon>
        <taxon>Lasiosphaeriaceae</taxon>
        <taxon>Lasiosphaeria</taxon>
    </lineage>
</organism>
<evidence type="ECO:0000256" key="1">
    <source>
        <dbReference type="SAM" id="MobiDB-lite"/>
    </source>
</evidence>
<reference evidence="2" key="1">
    <citation type="journal article" date="2023" name="Mol. Phylogenet. Evol.">
        <title>Genome-scale phylogeny and comparative genomics of the fungal order Sordariales.</title>
        <authorList>
            <person name="Hensen N."/>
            <person name="Bonometti L."/>
            <person name="Westerberg I."/>
            <person name="Brannstrom I.O."/>
            <person name="Guillou S."/>
            <person name="Cros-Aarteil S."/>
            <person name="Calhoun S."/>
            <person name="Haridas S."/>
            <person name="Kuo A."/>
            <person name="Mondo S."/>
            <person name="Pangilinan J."/>
            <person name="Riley R."/>
            <person name="LaButti K."/>
            <person name="Andreopoulos B."/>
            <person name="Lipzen A."/>
            <person name="Chen C."/>
            <person name="Yan M."/>
            <person name="Daum C."/>
            <person name="Ng V."/>
            <person name="Clum A."/>
            <person name="Steindorff A."/>
            <person name="Ohm R.A."/>
            <person name="Martin F."/>
            <person name="Silar P."/>
            <person name="Natvig D.O."/>
            <person name="Lalanne C."/>
            <person name="Gautier V."/>
            <person name="Ament-Velasquez S.L."/>
            <person name="Kruys A."/>
            <person name="Hutchinson M.I."/>
            <person name="Powell A.J."/>
            <person name="Barry K."/>
            <person name="Miller A.N."/>
            <person name="Grigoriev I.V."/>
            <person name="Debuchy R."/>
            <person name="Gladieux P."/>
            <person name="Hiltunen Thoren M."/>
            <person name="Johannesson H."/>
        </authorList>
    </citation>
    <scope>NUCLEOTIDE SEQUENCE</scope>
    <source>
        <strain evidence="2">CBS 955.72</strain>
    </source>
</reference>
<accession>A0AAJ0M905</accession>